<organism evidence="3 4">
    <name type="scientific">Stygiolobus azoricus</name>
    <dbReference type="NCBI Taxonomy" id="41675"/>
    <lineage>
        <taxon>Archaea</taxon>
        <taxon>Thermoproteota</taxon>
        <taxon>Thermoprotei</taxon>
        <taxon>Sulfolobales</taxon>
        <taxon>Sulfolobaceae</taxon>
        <taxon>Stygiolobus</taxon>
    </lineage>
</organism>
<sequence>MLPPEECERREWLLSLRTGGYSSSTICGINSRTYHGYLVVPLNQPHKRYVMLSKFEDFLITDEGEFPLSTNHYEGTYYPDGYRYLKEFKWGRNYVRWVYEVNNVRLEKTLIAHEFENAITVEYKATDGRVKICPLITYRSHHLVTPKSIFFDVYFQGQKARVVKDDIPFLNFLFENGINAEMTGYWYYNFFYILDYERGSNHKEDLFNPFCVTSKDNTLIVHVYYDKSGYEKLKENPYDVLKLLASASTDFLAKGKEGWAIIAGYHWFDEWGRDTFISMEGILLLNGLYKLAEDITARYLSYSERGMLPNHITPEGEPIYMGVDVSLWAINAVYKIYTFSGDKEFIRRIYPQLQEIVEWYSKGNGIVYIKDNLLFHKGAPRTWMDASYNGRIVTPREGAAVEINALWYNALMVMNFFSKLLGDKQDSYVEMAEKVRNAFNEKFVASWGLYDYIDQYMISDKSIRPNQLFALSLPFNVLPPEMGKVMLATIENELLRPYGLSTLSMRDPRYKPIYRGDRASRDEAYHNGPIWPWLIGAYIDAKLKVESDLIKAKMLIDIFRPLLDVIKENNGYIPELFEDIPPYLAGGCIAQAWSVAEVYRGFNKVIGI</sequence>
<dbReference type="InterPro" id="IPR032790">
    <property type="entry name" value="GDE_C"/>
</dbReference>
<feature type="domain" description="Glycogen debranching enzyme C-terminal" evidence="1">
    <location>
        <begin position="247"/>
        <end position="600"/>
    </location>
</feature>
<evidence type="ECO:0000313" key="3">
    <source>
        <dbReference type="EMBL" id="QGR19086.1"/>
    </source>
</evidence>
<dbReference type="PANTHER" id="PTHR10569:SF2">
    <property type="entry name" value="GLYCOGEN DEBRANCHING ENZYME"/>
    <property type="match status" value="1"/>
</dbReference>
<dbReference type="KEGG" id="sazo:D1868_03245"/>
<keyword evidence="4" id="KW-1185">Reference proteome</keyword>
<name>A0A650CML7_9CREN</name>
<gene>
    <name evidence="3" type="ORF">D1868_03245</name>
</gene>
<dbReference type="Pfam" id="PF06202">
    <property type="entry name" value="GDE_C"/>
    <property type="match status" value="1"/>
</dbReference>
<dbReference type="NCBIfam" id="TIGR01561">
    <property type="entry name" value="gde_arch"/>
    <property type="match status" value="1"/>
</dbReference>
<dbReference type="InterPro" id="IPR024742">
    <property type="entry name" value="Glycogen_debranch_N"/>
</dbReference>
<dbReference type="GO" id="GO:0005980">
    <property type="term" value="P:glycogen catabolic process"/>
    <property type="evidence" value="ECO:0007669"/>
    <property type="project" value="InterPro"/>
</dbReference>
<dbReference type="SUPFAM" id="SSF48208">
    <property type="entry name" value="Six-hairpin glycosidases"/>
    <property type="match status" value="1"/>
</dbReference>
<dbReference type="EMBL" id="CP045483">
    <property type="protein sequence ID" value="QGR19086.1"/>
    <property type="molecule type" value="Genomic_DNA"/>
</dbReference>
<proteinExistence type="predicted"/>
<dbReference type="InterPro" id="IPR010401">
    <property type="entry name" value="AGL/Gdb1"/>
</dbReference>
<dbReference type="Gene3D" id="1.50.10.10">
    <property type="match status" value="1"/>
</dbReference>
<evidence type="ECO:0000313" key="4">
    <source>
        <dbReference type="Proteomes" id="UP000423396"/>
    </source>
</evidence>
<dbReference type="OrthoDB" id="8543at2157"/>
<dbReference type="RefSeq" id="WP_156005490.1">
    <property type="nucleotide sequence ID" value="NZ_CP045483.1"/>
</dbReference>
<reference evidence="3 4" key="1">
    <citation type="submission" date="2019-10" db="EMBL/GenBank/DDBJ databases">
        <title>Genome Sequences from Six Type Strain Members of the Archaeal Family Sulfolobaceae: Acidianus ambivalens, Acidianus infernus, Metallosphaera prunae, Stygiolobus azoricus, Sulfolobus metallicus, and Sulfurisphaera ohwakuensis.</title>
        <authorList>
            <person name="Counts J.A."/>
            <person name="Kelly R.M."/>
        </authorList>
    </citation>
    <scope>NUCLEOTIDE SEQUENCE [LARGE SCALE GENOMIC DNA]</scope>
    <source>
        <strain evidence="3 4">FC6</strain>
    </source>
</reference>
<dbReference type="PANTHER" id="PTHR10569">
    <property type="entry name" value="GLYCOGEN DEBRANCHING ENZYME"/>
    <property type="match status" value="1"/>
</dbReference>
<dbReference type="InterPro" id="IPR006451">
    <property type="entry name" value="Glycogen_debranch_arc"/>
</dbReference>
<dbReference type="InterPro" id="IPR012341">
    <property type="entry name" value="6hp_glycosidase-like_sf"/>
</dbReference>
<dbReference type="Pfam" id="PF12439">
    <property type="entry name" value="GDE_N"/>
    <property type="match status" value="1"/>
</dbReference>
<dbReference type="InterPro" id="IPR008928">
    <property type="entry name" value="6-hairpin_glycosidase_sf"/>
</dbReference>
<accession>A0A650CML7</accession>
<evidence type="ECO:0000259" key="2">
    <source>
        <dbReference type="Pfam" id="PF12439"/>
    </source>
</evidence>
<feature type="domain" description="Glycogen debranching enzyme bacterial and archaeal type N-terminal" evidence="2">
    <location>
        <begin position="10"/>
        <end position="213"/>
    </location>
</feature>
<evidence type="ECO:0000259" key="1">
    <source>
        <dbReference type="Pfam" id="PF06202"/>
    </source>
</evidence>
<dbReference type="GO" id="GO:0004134">
    <property type="term" value="F:4-alpha-glucanotransferase activity"/>
    <property type="evidence" value="ECO:0007669"/>
    <property type="project" value="InterPro"/>
</dbReference>
<dbReference type="GO" id="GO:0004135">
    <property type="term" value="F:amylo-alpha-1,6-glucosidase activity"/>
    <property type="evidence" value="ECO:0007669"/>
    <property type="project" value="InterPro"/>
</dbReference>
<dbReference type="Proteomes" id="UP000423396">
    <property type="component" value="Chromosome"/>
</dbReference>
<dbReference type="GeneID" id="42798054"/>
<dbReference type="AlphaFoldDB" id="A0A650CML7"/>
<protein>
    <submittedName>
        <fullName evidence="3">Bacterial alpha-L-rhamnosidase</fullName>
    </submittedName>
</protein>